<evidence type="ECO:0000259" key="2">
    <source>
        <dbReference type="PROSITE" id="PS51029"/>
    </source>
</evidence>
<evidence type="ECO:0000313" key="3">
    <source>
        <dbReference type="Proteomes" id="UP000504635"/>
    </source>
</evidence>
<keyword evidence="3" id="KW-1185">Reference proteome</keyword>
<sequence>MGEVVNEKKRKACSVNWSRQMTFKLIELYESHSNLWDCSLEQYKNRNARKNSIDTISEVMGISAQEVNDKIHSLRCQFQSITRKWKKTKSGQAAGDNFVVKWEFYQALKFIDLPTNGMNENAIDSLINEPEAVTENSESRHSLIADADLDNASASNISENTSLSMSGDETPSSSKKQTLKKKREQEQQAVLDRCLGVMSHSADSFEIFGDYVADELRSMSSKAADLESRAKREIQRIVLKMNDDYDLRLQTNTNTSLEQNMNKENIIYESQSQNQIIHVEPELARSDNELQQYYESLSPTYFKM</sequence>
<evidence type="ECO:0000256" key="1">
    <source>
        <dbReference type="SAM" id="MobiDB-lite"/>
    </source>
</evidence>
<dbReference type="KEGG" id="soy:115878349"/>
<dbReference type="AlphaFoldDB" id="A0A6J2XHT8"/>
<gene>
    <name evidence="4" type="primary">LOC115878349</name>
</gene>
<protein>
    <submittedName>
        <fullName evidence="4">Uncharacterized protein LOC115878349</fullName>
    </submittedName>
</protein>
<dbReference type="PANTHER" id="PTHR21505:SF12">
    <property type="entry name" value="MADF DOMAIN-CONTAINING PROTEIN-RELATED"/>
    <property type="match status" value="1"/>
</dbReference>
<dbReference type="InterPro" id="IPR006578">
    <property type="entry name" value="MADF-dom"/>
</dbReference>
<dbReference type="InParanoid" id="A0A6J2XHT8"/>
<proteinExistence type="predicted"/>
<dbReference type="SMART" id="SM00595">
    <property type="entry name" value="MADF"/>
    <property type="match status" value="1"/>
</dbReference>
<organism evidence="3 4">
    <name type="scientific">Sitophilus oryzae</name>
    <name type="common">Rice weevil</name>
    <name type="synonym">Curculio oryzae</name>
    <dbReference type="NCBI Taxonomy" id="7048"/>
    <lineage>
        <taxon>Eukaryota</taxon>
        <taxon>Metazoa</taxon>
        <taxon>Ecdysozoa</taxon>
        <taxon>Arthropoda</taxon>
        <taxon>Hexapoda</taxon>
        <taxon>Insecta</taxon>
        <taxon>Pterygota</taxon>
        <taxon>Neoptera</taxon>
        <taxon>Endopterygota</taxon>
        <taxon>Coleoptera</taxon>
        <taxon>Polyphaga</taxon>
        <taxon>Cucujiformia</taxon>
        <taxon>Curculionidae</taxon>
        <taxon>Dryophthorinae</taxon>
        <taxon>Sitophilus</taxon>
    </lineage>
</organism>
<accession>A0A6J2XHT8</accession>
<dbReference type="PROSITE" id="PS51029">
    <property type="entry name" value="MADF"/>
    <property type="match status" value="1"/>
</dbReference>
<dbReference type="PANTHER" id="PTHR21505">
    <property type="entry name" value="MADF DOMAIN-CONTAINING PROTEIN-RELATED"/>
    <property type="match status" value="1"/>
</dbReference>
<dbReference type="Proteomes" id="UP000504635">
    <property type="component" value="Unplaced"/>
</dbReference>
<feature type="region of interest" description="Disordered" evidence="1">
    <location>
        <begin position="158"/>
        <end position="185"/>
    </location>
</feature>
<dbReference type="RefSeq" id="XP_030750676.1">
    <property type="nucleotide sequence ID" value="XM_030894816.1"/>
</dbReference>
<dbReference type="Pfam" id="PF10545">
    <property type="entry name" value="MADF_DNA_bdg"/>
    <property type="match status" value="1"/>
</dbReference>
<feature type="domain" description="MADF" evidence="2">
    <location>
        <begin position="24"/>
        <end position="116"/>
    </location>
</feature>
<reference evidence="4" key="1">
    <citation type="submission" date="2025-08" db="UniProtKB">
        <authorList>
            <consortium name="RefSeq"/>
        </authorList>
    </citation>
    <scope>IDENTIFICATION</scope>
    <source>
        <tissue evidence="4">Gonads</tissue>
    </source>
</reference>
<evidence type="ECO:0000313" key="4">
    <source>
        <dbReference type="RefSeq" id="XP_030750676.1"/>
    </source>
</evidence>
<name>A0A6J2XHT8_SITOR</name>
<dbReference type="GeneID" id="115878349"/>
<dbReference type="OrthoDB" id="8775784at2759"/>
<feature type="compositionally biased region" description="Polar residues" evidence="1">
    <location>
        <begin position="159"/>
        <end position="176"/>
    </location>
</feature>